<sequence length="943" mass="102984">MASTKNPPTSDIPTASHHERTTPATGRDQETFSATTAGMDPDTRLRPGAAPSRHRIPSGTVGYGRPPTISSAPSPSGGGVGDGRSVLRPGTSSSNSNILPATPSSTESTRRQSPYRQHDAHAAAPADGPERQQQHKNADGSDPKRPRACEACRGLKVRCEPDEDAHDDQAPCKRCRKANRRCFTTAPSRKRARKTDSRVSELEKKIDALSASLHARAAAGQGPSIGLGAAGAVSAGERPDGGEGETGTLAASKRTKLSSFVDGSSDLQSYSQGNMGPTRSFERGSVAPTPPGRDHLSAFPALGARTATNRKASDRQSTVEEETNGSPKPPLLPSLWDRPDEGDIVDRNIISMDLAADLFVRYTEHLAPHLPMVVFPATMTAAELRRSKPMLFLAVMCAAIWDSHTLQVTLQREVMTVFAEKVFLSGEKTLELVQALLVTVCWYWPVENQEELKFYQLVHIAGVVAIDIGLGKKAAPRRAGHCFQVGMGNPLFRRSGVFDPTTTECRRTWLGCYFLACNTSISLRRPCLIRWTSFMAESLDILMSSPDAAPTDKYFCHLVQQHRLGEDIGGQFCLDDPSNMMDINDARTQYSLKALERNLEKIRKDVPEDLRRPTLIIGHNMIDLYLHEVALHTKTAIDQIRPPFHHDTFKDGVLGTSGPLTTAHIGAISACLTAVEGIFTTFLSMDVRDIRCLPVYNFVRVAYGVVILVKMYFSASSQDSELGKVIDKGTLRVEQHIDALLDKFRQTAEGCGSRPAAKFRIVLGMLKSWFLKQDGRHEGRNGERERSMRPGSSSVGAAESSLQQQSTNTPLQLLSEVASSSDASRARPAYFPVVDGIRQPPQPFFHESTATSTSTELQQQQQQQQPAGFPDNTTTTSSSASWAAPPQHQQQPPVLPMDMTGLSAFPGMSGFAPLPEDEEVARFVISEPWVTDIFQEDTTMFPF</sequence>
<feature type="compositionally biased region" description="Basic and acidic residues" evidence="6">
    <location>
        <begin position="128"/>
        <end position="147"/>
    </location>
</feature>
<dbReference type="Proteomes" id="UP000029964">
    <property type="component" value="Unassembled WGS sequence"/>
</dbReference>
<keyword evidence="3" id="KW-0238">DNA-binding</keyword>
<evidence type="ECO:0000259" key="7">
    <source>
        <dbReference type="PROSITE" id="PS50048"/>
    </source>
</evidence>
<feature type="region of interest" description="Disordered" evidence="6">
    <location>
        <begin position="834"/>
        <end position="901"/>
    </location>
</feature>
<feature type="compositionally biased region" description="Polar residues" evidence="6">
    <location>
        <begin position="257"/>
        <end position="277"/>
    </location>
</feature>
<dbReference type="GO" id="GO:0008270">
    <property type="term" value="F:zinc ion binding"/>
    <property type="evidence" value="ECO:0007669"/>
    <property type="project" value="InterPro"/>
</dbReference>
<dbReference type="PANTHER" id="PTHR31845">
    <property type="entry name" value="FINGER DOMAIN PROTEIN, PUTATIVE-RELATED"/>
    <property type="match status" value="1"/>
</dbReference>
<dbReference type="CDD" id="cd12148">
    <property type="entry name" value="fungal_TF_MHR"/>
    <property type="match status" value="1"/>
</dbReference>
<dbReference type="STRING" id="857340.A0A086SYV2"/>
<feature type="region of interest" description="Disordered" evidence="6">
    <location>
        <begin position="1"/>
        <end position="147"/>
    </location>
</feature>
<feature type="compositionally biased region" description="Polar residues" evidence="6">
    <location>
        <begin position="848"/>
        <end position="857"/>
    </location>
</feature>
<dbReference type="InterPro" id="IPR001138">
    <property type="entry name" value="Zn2Cys6_DnaBD"/>
</dbReference>
<dbReference type="Gene3D" id="4.10.240.10">
    <property type="entry name" value="Zn(2)-C6 fungal-type DNA-binding domain"/>
    <property type="match status" value="1"/>
</dbReference>
<evidence type="ECO:0000256" key="3">
    <source>
        <dbReference type="ARBA" id="ARBA00023125"/>
    </source>
</evidence>
<accession>A0A086SYV2</accession>
<name>A0A086SYV2_HAPC1</name>
<dbReference type="PROSITE" id="PS00463">
    <property type="entry name" value="ZN2_CY6_FUNGAL_1"/>
    <property type="match status" value="1"/>
</dbReference>
<protein>
    <submittedName>
        <fullName evidence="8">Transcriptional regulator-like protein</fullName>
    </submittedName>
</protein>
<feature type="compositionally biased region" description="Polar residues" evidence="6">
    <location>
        <begin position="90"/>
        <end position="115"/>
    </location>
</feature>
<gene>
    <name evidence="8" type="ORF">ACRE_069740</name>
</gene>
<feature type="domain" description="Zn(2)-C6 fungal-type" evidence="7">
    <location>
        <begin position="148"/>
        <end position="182"/>
    </location>
</feature>
<comment type="subcellular location">
    <subcellularLocation>
        <location evidence="1">Nucleus</location>
    </subcellularLocation>
</comment>
<feature type="compositionally biased region" description="Low complexity" evidence="6">
    <location>
        <begin position="873"/>
        <end position="892"/>
    </location>
</feature>
<dbReference type="GO" id="GO:0000976">
    <property type="term" value="F:transcription cis-regulatory region binding"/>
    <property type="evidence" value="ECO:0007669"/>
    <property type="project" value="TreeGrafter"/>
</dbReference>
<feature type="compositionally biased region" description="Polar residues" evidence="6">
    <location>
        <begin position="790"/>
        <end position="807"/>
    </location>
</feature>
<dbReference type="SMART" id="SM00066">
    <property type="entry name" value="GAL4"/>
    <property type="match status" value="1"/>
</dbReference>
<comment type="caution">
    <text evidence="8">The sequence shown here is derived from an EMBL/GenBank/DDBJ whole genome shotgun (WGS) entry which is preliminary data.</text>
</comment>
<dbReference type="InterPro" id="IPR036864">
    <property type="entry name" value="Zn2-C6_fun-type_DNA-bd_sf"/>
</dbReference>
<dbReference type="HOGENOM" id="CLU_006524_0_0_1"/>
<dbReference type="AlphaFoldDB" id="A0A086SYV2"/>
<dbReference type="EMBL" id="JPKY01000098">
    <property type="protein sequence ID" value="KFH42284.1"/>
    <property type="molecule type" value="Genomic_DNA"/>
</dbReference>
<reference evidence="9" key="1">
    <citation type="journal article" date="2014" name="Genome Announc.">
        <title>Genome sequence and annotation of Acremonium chrysogenum, producer of the beta-lactam antibiotic cephalosporin C.</title>
        <authorList>
            <person name="Terfehr D."/>
            <person name="Dahlmann T.A."/>
            <person name="Specht T."/>
            <person name="Zadra I."/>
            <person name="Kuernsteiner H."/>
            <person name="Kueck U."/>
        </authorList>
    </citation>
    <scope>NUCLEOTIDE SEQUENCE [LARGE SCALE GENOMIC DNA]</scope>
    <source>
        <strain evidence="9">ATCC 11550 / CBS 779.69 / DSM 880 / IAM 14645 / JCM 23072 / IMI 49137</strain>
    </source>
</reference>
<dbReference type="GO" id="GO:0000981">
    <property type="term" value="F:DNA-binding transcription factor activity, RNA polymerase II-specific"/>
    <property type="evidence" value="ECO:0007669"/>
    <property type="project" value="InterPro"/>
</dbReference>
<evidence type="ECO:0000256" key="6">
    <source>
        <dbReference type="SAM" id="MobiDB-lite"/>
    </source>
</evidence>
<feature type="compositionally biased region" description="Low complexity" evidence="6">
    <location>
        <begin position="66"/>
        <end position="75"/>
    </location>
</feature>
<feature type="compositionally biased region" description="Basic and acidic residues" evidence="6">
    <location>
        <begin position="774"/>
        <end position="788"/>
    </location>
</feature>
<dbReference type="CDD" id="cd00067">
    <property type="entry name" value="GAL4"/>
    <property type="match status" value="1"/>
</dbReference>
<feature type="region of interest" description="Disordered" evidence="6">
    <location>
        <begin position="774"/>
        <end position="807"/>
    </location>
</feature>
<evidence type="ECO:0000313" key="9">
    <source>
        <dbReference type="Proteomes" id="UP000029964"/>
    </source>
</evidence>
<dbReference type="PANTHER" id="PTHR31845:SF39">
    <property type="entry name" value="TRANSCRIPTION FACTOR PBCR-RELATED"/>
    <property type="match status" value="1"/>
</dbReference>
<organism evidence="8 9">
    <name type="scientific">Hapsidospora chrysogenum (strain ATCC 11550 / CBS 779.69 / DSM 880 / IAM 14645 / JCM 23072 / IMI 49137)</name>
    <name type="common">Acremonium chrysogenum</name>
    <dbReference type="NCBI Taxonomy" id="857340"/>
    <lineage>
        <taxon>Eukaryota</taxon>
        <taxon>Fungi</taxon>
        <taxon>Dikarya</taxon>
        <taxon>Ascomycota</taxon>
        <taxon>Pezizomycotina</taxon>
        <taxon>Sordariomycetes</taxon>
        <taxon>Hypocreomycetidae</taxon>
        <taxon>Hypocreales</taxon>
        <taxon>Bionectriaceae</taxon>
        <taxon>Hapsidospora</taxon>
    </lineage>
</organism>
<evidence type="ECO:0000313" key="8">
    <source>
        <dbReference type="EMBL" id="KFH42284.1"/>
    </source>
</evidence>
<dbReference type="InterPro" id="IPR051089">
    <property type="entry name" value="prtT"/>
</dbReference>
<feature type="region of interest" description="Disordered" evidence="6">
    <location>
        <begin position="216"/>
        <end position="338"/>
    </location>
</feature>
<dbReference type="PROSITE" id="PS50048">
    <property type="entry name" value="ZN2_CY6_FUNGAL_2"/>
    <property type="match status" value="1"/>
</dbReference>
<feature type="compositionally biased region" description="Polar residues" evidence="6">
    <location>
        <begin position="1"/>
        <end position="13"/>
    </location>
</feature>
<evidence type="ECO:0000256" key="1">
    <source>
        <dbReference type="ARBA" id="ARBA00004123"/>
    </source>
</evidence>
<keyword evidence="9" id="KW-1185">Reference proteome</keyword>
<dbReference type="SUPFAM" id="SSF57701">
    <property type="entry name" value="Zn2/Cys6 DNA-binding domain"/>
    <property type="match status" value="1"/>
</dbReference>
<dbReference type="OrthoDB" id="8062037at2759"/>
<dbReference type="GO" id="GO:0005634">
    <property type="term" value="C:nucleus"/>
    <property type="evidence" value="ECO:0007669"/>
    <property type="project" value="UniProtKB-SubCell"/>
</dbReference>
<evidence type="ECO:0000256" key="2">
    <source>
        <dbReference type="ARBA" id="ARBA00023015"/>
    </source>
</evidence>
<keyword evidence="5" id="KW-0539">Nucleus</keyword>
<evidence type="ECO:0000256" key="4">
    <source>
        <dbReference type="ARBA" id="ARBA00023163"/>
    </source>
</evidence>
<keyword evidence="4" id="KW-0804">Transcription</keyword>
<keyword evidence="2" id="KW-0805">Transcription regulation</keyword>
<proteinExistence type="predicted"/>
<evidence type="ECO:0000256" key="5">
    <source>
        <dbReference type="ARBA" id="ARBA00023242"/>
    </source>
</evidence>